<proteinExistence type="evidence at transcript level"/>
<dbReference type="GeneID" id="408"/>
<dbReference type="RefSeq" id="NP_064647.1">
    <property type="nucleotide sequence ID" value="NM_020251.3"/>
</dbReference>
<dbReference type="DisGeNET" id="408"/>
<sequence length="169" mass="18632">MKCWSNAWQTYALQCLLKPLGLTQDPLVFGMTSFLQTSSPIPNSCMENVCQAGFPSLLHLNITLTLLGLAQCYLANFSSCREGSEHYLFFFFFSWSQDCTRQWPNLVEFSLPSFADDSALCQVLEPQRWVSPSPCPQEAHGQGNVVGISNRGQLPSGLLVAAGPYGALM</sequence>
<accession>B7Z1Q3</accession>
<dbReference type="RefSeq" id="NP_004032.2">
    <property type="nucleotide sequence ID" value="NM_004041.4"/>
</dbReference>
<dbReference type="EMBL" id="AK293758">
    <property type="protein sequence ID" value="BAH11589.1"/>
    <property type="molecule type" value="mRNA"/>
</dbReference>
<evidence type="ECO:0000313" key="1">
    <source>
        <dbReference type="EMBL" id="BAH11589.1"/>
    </source>
</evidence>
<dbReference type="CTD" id="408"/>
<name>B7Z1Q3_HUMAN</name>
<dbReference type="OrthoDB" id="298939at2759"/>
<reference evidence="1" key="1">
    <citation type="submission" date="2007-10" db="EMBL/GenBank/DDBJ databases">
        <title>NEDO human cDNA sequencing project focused on splicing variants.</title>
        <authorList>
            <person name="Wakamatsu A."/>
            <person name="Yamamoto J."/>
            <person name="Kimura K."/>
            <person name="Ishii S."/>
            <person name="Watanabe K."/>
            <person name="Sugiyama A."/>
            <person name="Murakawa K."/>
            <person name="Kaida T."/>
            <person name="Tsuchiya K."/>
            <person name="Fukuzumi Y."/>
            <person name="Kumagai A."/>
            <person name="Oishi Y."/>
            <person name="Yamamoto S."/>
            <person name="Ono Y."/>
            <person name="Komori Y."/>
            <person name="Yamazaki M."/>
            <person name="Kisu Y."/>
            <person name="Nishikawa T."/>
            <person name="Sugano S."/>
            <person name="Nomura N."/>
            <person name="Isogai T."/>
        </authorList>
    </citation>
    <scope>NUCLEOTIDE SEQUENCE</scope>
    <source>
        <tissue evidence="1">Cerebellum</tissue>
    </source>
</reference>
<dbReference type="KEGG" id="hsa:408"/>
<protein>
    <submittedName>
        <fullName evidence="1">cDNA FLJ53544</fullName>
    </submittedName>
</protein>
<organism evidence="1">
    <name type="scientific">Homo sapiens</name>
    <name type="common">Human</name>
    <dbReference type="NCBI Taxonomy" id="9606"/>
    <lineage>
        <taxon>Eukaryota</taxon>
        <taxon>Metazoa</taxon>
        <taxon>Chordata</taxon>
        <taxon>Craniata</taxon>
        <taxon>Vertebrata</taxon>
        <taxon>Euteleostomi</taxon>
        <taxon>Mammalia</taxon>
        <taxon>Eutheria</taxon>
        <taxon>Euarchontoglires</taxon>
        <taxon>Primates</taxon>
        <taxon>Haplorrhini</taxon>
        <taxon>Catarrhini</taxon>
        <taxon>Hominidae</taxon>
        <taxon>Homo</taxon>
    </lineage>
</organism>
<dbReference type="DNASU" id="408"/>
<dbReference type="AlphaFoldDB" id="B7Z1Q3"/>
<dbReference type="BioGRID-ORCS" id="408">
    <property type="hits" value="198 hits in 1160 CRISPR screens"/>
</dbReference>